<feature type="compositionally biased region" description="Basic and acidic residues" evidence="1">
    <location>
        <begin position="168"/>
        <end position="184"/>
    </location>
</feature>
<evidence type="ECO:0000313" key="2">
    <source>
        <dbReference type="EMBL" id="KAL0245796.1"/>
    </source>
</evidence>
<dbReference type="RefSeq" id="XP_066612880.1">
    <property type="nucleotide sequence ID" value="XM_066759393.1"/>
</dbReference>
<feature type="compositionally biased region" description="Low complexity" evidence="1">
    <location>
        <begin position="1118"/>
        <end position="1128"/>
    </location>
</feature>
<feature type="compositionally biased region" description="Polar residues" evidence="1">
    <location>
        <begin position="197"/>
        <end position="207"/>
    </location>
</feature>
<protein>
    <submittedName>
        <fullName evidence="2">Uncharacterized protein</fullName>
    </submittedName>
</protein>
<accession>A0ABR3BPV0</accession>
<name>A0ABR3BPV0_9TREE</name>
<reference evidence="2 3" key="2">
    <citation type="submission" date="2024-01" db="EMBL/GenBank/DDBJ databases">
        <title>Comparative genomics of Cryptococcus and Kwoniella reveals pathogenesis evolution and contrasting modes of karyotype evolution via chromosome fusion or intercentromeric recombination.</title>
        <authorList>
            <person name="Coelho M.A."/>
            <person name="David-Palma M."/>
            <person name="Shea T."/>
            <person name="Bowers K."/>
            <person name="Mcginley-Smith S."/>
            <person name="Mohammad A.W."/>
            <person name="Gnirke A."/>
            <person name="Yurkov A.M."/>
            <person name="Nowrousian M."/>
            <person name="Sun S."/>
            <person name="Cuomo C.A."/>
            <person name="Heitman J."/>
        </authorList>
    </citation>
    <scope>NUCLEOTIDE SEQUENCE [LARGE SCALE GENOMIC DNA]</scope>
    <source>
        <strain evidence="2 3">IND107</strain>
    </source>
</reference>
<feature type="compositionally biased region" description="Polar residues" evidence="1">
    <location>
        <begin position="8"/>
        <end position="20"/>
    </location>
</feature>
<keyword evidence="3" id="KW-1185">Reference proteome</keyword>
<feature type="compositionally biased region" description="Low complexity" evidence="1">
    <location>
        <begin position="737"/>
        <end position="751"/>
    </location>
</feature>
<feature type="region of interest" description="Disordered" evidence="1">
    <location>
        <begin position="146"/>
        <end position="231"/>
    </location>
</feature>
<organism evidence="2 3">
    <name type="scientific">Cryptococcus tetragattii IND107</name>
    <dbReference type="NCBI Taxonomy" id="1296105"/>
    <lineage>
        <taxon>Eukaryota</taxon>
        <taxon>Fungi</taxon>
        <taxon>Dikarya</taxon>
        <taxon>Basidiomycota</taxon>
        <taxon>Agaricomycotina</taxon>
        <taxon>Tremellomycetes</taxon>
        <taxon>Tremellales</taxon>
        <taxon>Cryptococcaceae</taxon>
        <taxon>Cryptococcus</taxon>
        <taxon>Cryptococcus gattii species complex</taxon>
    </lineage>
</organism>
<reference evidence="3" key="1">
    <citation type="submission" date="2015-01" db="EMBL/GenBank/DDBJ databases">
        <title>The Genome Sequence of Cryptococcus gattii MMRL2647.</title>
        <authorList>
            <consortium name="The Broad Institute Genomics Platform"/>
            <person name="Cuomo C."/>
            <person name="Litvintseva A."/>
            <person name="Chen Y."/>
            <person name="Heitman J."/>
            <person name="Sun S."/>
            <person name="Springer D."/>
            <person name="Dromer F."/>
            <person name="Young S."/>
            <person name="Zeng Q."/>
            <person name="Gargeya S."/>
            <person name="Abouelleil A."/>
            <person name="Alvarado L."/>
            <person name="Chapman S.B."/>
            <person name="Gainer-Dewar J."/>
            <person name="Goldberg J."/>
            <person name="Griggs A."/>
            <person name="Gujja S."/>
            <person name="Hansen M."/>
            <person name="Howarth C."/>
            <person name="Imamovic A."/>
            <person name="Larimer J."/>
            <person name="Murphy C."/>
            <person name="Naylor J."/>
            <person name="Pearson M."/>
            <person name="Priest M."/>
            <person name="Roberts A."/>
            <person name="Saif S."/>
            <person name="Shea T."/>
            <person name="Sykes S."/>
            <person name="Wortman J."/>
            <person name="Nusbaum C."/>
            <person name="Birren B."/>
        </authorList>
    </citation>
    <scope>NUCLEOTIDE SEQUENCE [LARGE SCALE GENOMIC DNA]</scope>
    <source>
        <strain evidence="3">IND107</strain>
    </source>
</reference>
<sequence>MTDLRASNLPTTISSYTTGATAQTGGFVQADNSSAPPSNSVFESGGGLASSPNVPKPGTSINPQTGKPHTAGLTRAQLEAQKAGEAAFQGGQTFAGPGLVSSATSSKPGPVANVAHDPAPDVDPTDATQAGALSTKELEAFKNKGAELLDPAPQTEQVRRGSISNVAKESKVRRPSDVSGREQAARQLAGLVPDTMETASAGSSTPGQELPGGWGAIKPTPLPGSGPHAPTSLYEDVTEGLGKMGQAAFSVIPSPIKDAFHGPGSPKGRRSSATGLIDQAKAQASKVAEGLQETIHNTQRRASANFGPDGTIRKQVMHFVDEAFQSTKDASSAEFGFIHSGPHGRVAAVPRVSHPTEELVGAQPGEHSDGVGALPGTVNETGVAILPDERNGTRFSLPSHELIGALNREHSSGVGALPGTVHETGVAILPEEEKVGHVRIHPDHAAGVGPRTSLPSDEYVGALPREHSSGVGALPGTVNEAGVAILPDERSGTHFSLPSHELIGALNREHSSGVGALPGTVHETGVAILPEEEKVGHVRIHPDHAAGVGPRTSLPSDEYVGALPREHSSGVGALPGTVNEAGVAILPDERSGTHFSLPSHELIGALNREHSSGVGALPGTVHETGVAILPEEEKAGHVRIHPDHAAGVGPRTSLPSDEYVGALPREHSSGVGALPGTVNEAGVAILPDERSGTHFSLPSHELTGALPREHSSGVGALPGTVNETGVAVLPDEKNLNASAPSATTTGSATPADNSYSLAPPLPATTLGLGAAHGATKLGPDETLTAPGSTTTTTLSSAATSISPEQKHFASETTHAHERASSAASMTAIAHGREGKPLDRGSSAKESKIAPSPLAESTVPEDKSVANSKETAGRAGAGAAAATTAVGAAAIGQKSTVPGTSSEHTTSLTPGKEEEGVGHPSTHNTAGTSREPGTYPKPDNVTSTKAPATTGVAGSKIGQHGVKGPNEPVDGTGTAGEADDLISHDNSAEHSNTPKPVKDKISDPHDKTYPSDREVADVPDNKTTADDSTKATNSSAAPGVEPTAEKLRTEGPTTPTKRTEIGSTNTAEGNTEAVDNKYTATTAGTGVAATGGAGTTEAGASSTTAPTHRSQASTDNPVSPTTSTGSGTSPKKKTGFMKKLKNKLTQI</sequence>
<feature type="region of interest" description="Disordered" evidence="1">
    <location>
        <begin position="892"/>
        <end position="1146"/>
    </location>
</feature>
<feature type="region of interest" description="Disordered" evidence="1">
    <location>
        <begin position="98"/>
        <end position="127"/>
    </location>
</feature>
<dbReference type="EMBL" id="ATAM02000008">
    <property type="protein sequence ID" value="KAL0245796.1"/>
    <property type="molecule type" value="Genomic_DNA"/>
</dbReference>
<feature type="compositionally biased region" description="Basic residues" evidence="1">
    <location>
        <begin position="1129"/>
        <end position="1146"/>
    </location>
</feature>
<proteinExistence type="predicted"/>
<feature type="compositionally biased region" description="Basic and acidic residues" evidence="1">
    <location>
        <begin position="995"/>
        <end position="1028"/>
    </location>
</feature>
<dbReference type="GeneID" id="91991788"/>
<feature type="compositionally biased region" description="Low complexity" evidence="1">
    <location>
        <begin position="1094"/>
        <end position="1106"/>
    </location>
</feature>
<feature type="compositionally biased region" description="Low complexity" evidence="1">
    <location>
        <begin position="1078"/>
        <end position="1087"/>
    </location>
</feature>
<feature type="compositionally biased region" description="Basic and acidic residues" evidence="1">
    <location>
        <begin position="804"/>
        <end position="819"/>
    </location>
</feature>
<feature type="compositionally biased region" description="Polar residues" evidence="1">
    <location>
        <begin position="26"/>
        <end position="42"/>
    </location>
</feature>
<gene>
    <name evidence="2" type="ORF">I308_104932</name>
</gene>
<feature type="region of interest" description="Disordered" evidence="1">
    <location>
        <begin position="1"/>
        <end position="20"/>
    </location>
</feature>
<feature type="region of interest" description="Disordered" evidence="1">
    <location>
        <begin position="733"/>
        <end position="872"/>
    </location>
</feature>
<feature type="compositionally biased region" description="Polar residues" evidence="1">
    <location>
        <begin position="1050"/>
        <end position="1068"/>
    </location>
</feature>
<feature type="compositionally biased region" description="Basic and acidic residues" evidence="1">
    <location>
        <begin position="830"/>
        <end position="847"/>
    </location>
</feature>
<feature type="compositionally biased region" description="Polar residues" evidence="1">
    <location>
        <begin position="1107"/>
        <end position="1117"/>
    </location>
</feature>
<evidence type="ECO:0000313" key="3">
    <source>
        <dbReference type="Proteomes" id="UP000054399"/>
    </source>
</evidence>
<dbReference type="Proteomes" id="UP000054399">
    <property type="component" value="Unassembled WGS sequence"/>
</dbReference>
<evidence type="ECO:0000256" key="1">
    <source>
        <dbReference type="SAM" id="MobiDB-lite"/>
    </source>
</evidence>
<feature type="compositionally biased region" description="Low complexity" evidence="1">
    <location>
        <begin position="763"/>
        <end position="803"/>
    </location>
</feature>
<comment type="caution">
    <text evidence="2">The sequence shown here is derived from an EMBL/GenBank/DDBJ whole genome shotgun (WGS) entry which is preliminary data.</text>
</comment>
<feature type="compositionally biased region" description="Polar residues" evidence="1">
    <location>
        <begin position="892"/>
        <end position="908"/>
    </location>
</feature>
<feature type="region of interest" description="Disordered" evidence="1">
    <location>
        <begin position="26"/>
        <end position="72"/>
    </location>
</feature>